<dbReference type="EMBL" id="CAJOBI010325989">
    <property type="protein sequence ID" value="CAF5191980.1"/>
    <property type="molecule type" value="Genomic_DNA"/>
</dbReference>
<evidence type="ECO:0000259" key="2">
    <source>
        <dbReference type="PROSITE" id="PS50030"/>
    </source>
</evidence>
<dbReference type="Proteomes" id="UP000676336">
    <property type="component" value="Unassembled WGS sequence"/>
</dbReference>
<evidence type="ECO:0000313" key="4">
    <source>
        <dbReference type="Proteomes" id="UP000676336"/>
    </source>
</evidence>
<evidence type="ECO:0000256" key="1">
    <source>
        <dbReference type="SAM" id="MobiDB-lite"/>
    </source>
</evidence>
<sequence length="125" mass="14206">MEDHIQSLISMGFIDRDLNRKALIKVNNDISEAVTILTSSNYYDDDLLIPTETMAPTFIGPVTKEQLEHQQTVPSNNNNLNDSNSAASDEYSTNNFNSFTTNAFLDLETKVYGDNWSIPYKRMFN</sequence>
<evidence type="ECO:0000313" key="3">
    <source>
        <dbReference type="EMBL" id="CAF5191980.1"/>
    </source>
</evidence>
<dbReference type="SMART" id="SM00165">
    <property type="entry name" value="UBA"/>
    <property type="match status" value="1"/>
</dbReference>
<dbReference type="AlphaFoldDB" id="A0A8S3I4C1"/>
<feature type="compositionally biased region" description="Low complexity" evidence="1">
    <location>
        <begin position="75"/>
        <end position="89"/>
    </location>
</feature>
<protein>
    <recommendedName>
        <fullName evidence="2">UBA domain-containing protein</fullName>
    </recommendedName>
</protein>
<reference evidence="3" key="1">
    <citation type="submission" date="2021-02" db="EMBL/GenBank/DDBJ databases">
        <authorList>
            <person name="Nowell W R."/>
        </authorList>
    </citation>
    <scope>NUCLEOTIDE SEQUENCE</scope>
</reference>
<proteinExistence type="predicted"/>
<dbReference type="Gene3D" id="1.10.8.10">
    <property type="entry name" value="DNA helicase RuvA subunit, C-terminal domain"/>
    <property type="match status" value="1"/>
</dbReference>
<accession>A0A8S3I4C1</accession>
<organism evidence="3 4">
    <name type="scientific">Rotaria magnacalcarata</name>
    <dbReference type="NCBI Taxonomy" id="392030"/>
    <lineage>
        <taxon>Eukaryota</taxon>
        <taxon>Metazoa</taxon>
        <taxon>Spiralia</taxon>
        <taxon>Gnathifera</taxon>
        <taxon>Rotifera</taxon>
        <taxon>Eurotatoria</taxon>
        <taxon>Bdelloidea</taxon>
        <taxon>Philodinida</taxon>
        <taxon>Philodinidae</taxon>
        <taxon>Rotaria</taxon>
    </lineage>
</organism>
<feature type="domain" description="UBA" evidence="2">
    <location>
        <begin position="1"/>
        <end position="40"/>
    </location>
</feature>
<dbReference type="PROSITE" id="PS50030">
    <property type="entry name" value="UBA"/>
    <property type="match status" value="1"/>
</dbReference>
<comment type="caution">
    <text evidence="3">The sequence shown here is derived from an EMBL/GenBank/DDBJ whole genome shotgun (WGS) entry which is preliminary data.</text>
</comment>
<name>A0A8S3I4C1_9BILA</name>
<gene>
    <name evidence="3" type="ORF">SMN809_LOCUS72574</name>
</gene>
<feature type="region of interest" description="Disordered" evidence="1">
    <location>
        <begin position="67"/>
        <end position="89"/>
    </location>
</feature>
<dbReference type="InterPro" id="IPR009060">
    <property type="entry name" value="UBA-like_sf"/>
</dbReference>
<dbReference type="SUPFAM" id="SSF46934">
    <property type="entry name" value="UBA-like"/>
    <property type="match status" value="1"/>
</dbReference>
<dbReference type="InterPro" id="IPR015940">
    <property type="entry name" value="UBA"/>
</dbReference>